<organism evidence="1 2">
    <name type="scientific">Favolaschia claudopus</name>
    <dbReference type="NCBI Taxonomy" id="2862362"/>
    <lineage>
        <taxon>Eukaryota</taxon>
        <taxon>Fungi</taxon>
        <taxon>Dikarya</taxon>
        <taxon>Basidiomycota</taxon>
        <taxon>Agaricomycotina</taxon>
        <taxon>Agaricomycetes</taxon>
        <taxon>Agaricomycetidae</taxon>
        <taxon>Agaricales</taxon>
        <taxon>Marasmiineae</taxon>
        <taxon>Mycenaceae</taxon>
        <taxon>Favolaschia</taxon>
    </lineage>
</organism>
<dbReference type="EMBL" id="JAWWNJ010000098">
    <property type="protein sequence ID" value="KAK6996270.1"/>
    <property type="molecule type" value="Genomic_DNA"/>
</dbReference>
<comment type="caution">
    <text evidence="1">The sequence shown here is derived from an EMBL/GenBank/DDBJ whole genome shotgun (WGS) entry which is preliminary data.</text>
</comment>
<evidence type="ECO:0000313" key="1">
    <source>
        <dbReference type="EMBL" id="KAK6996270.1"/>
    </source>
</evidence>
<accession>A0AAV9ZYF6</accession>
<dbReference type="Proteomes" id="UP001362999">
    <property type="component" value="Unassembled WGS sequence"/>
</dbReference>
<keyword evidence="2" id="KW-1185">Reference proteome</keyword>
<reference evidence="1 2" key="1">
    <citation type="journal article" date="2024" name="J Genomics">
        <title>Draft genome sequencing and assembly of Favolaschia claudopus CIRM-BRFM 2984 isolated from oak limbs.</title>
        <authorList>
            <person name="Navarro D."/>
            <person name="Drula E."/>
            <person name="Chaduli D."/>
            <person name="Cazenave R."/>
            <person name="Ahrendt S."/>
            <person name="Wang J."/>
            <person name="Lipzen A."/>
            <person name="Daum C."/>
            <person name="Barry K."/>
            <person name="Grigoriev I.V."/>
            <person name="Favel A."/>
            <person name="Rosso M.N."/>
            <person name="Martin F."/>
        </authorList>
    </citation>
    <scope>NUCLEOTIDE SEQUENCE [LARGE SCALE GENOMIC DNA]</scope>
    <source>
        <strain evidence="1 2">CIRM-BRFM 2984</strain>
    </source>
</reference>
<gene>
    <name evidence="1" type="ORF">R3P38DRAFT_2799986</name>
</gene>
<dbReference type="AlphaFoldDB" id="A0AAV9ZYF6"/>
<name>A0AAV9ZYF6_9AGAR</name>
<protein>
    <submittedName>
        <fullName evidence="1">Uncharacterized protein</fullName>
    </submittedName>
</protein>
<proteinExistence type="predicted"/>
<evidence type="ECO:0000313" key="2">
    <source>
        <dbReference type="Proteomes" id="UP001362999"/>
    </source>
</evidence>
<sequence>MKLVALIPVCYDSKCSAASGYRACTPRSLSSAFAASRSCLLSETTTSGHGVRTPRRERARCRPRISEQRAYVRDRRFDIARGLVFACALTAVSFSQFLVDPYEHYWAGCSSLTRSLDLDRGLLGINFDGVPVGEPGRADPNCTLLHISLLSHGYAITFDGVPVGDQASTLHSHTDFDHPRQKGEQAPPIKALQFDKSQVGHGIFGSVIRIVSAYSGWGGFFSSSFEYNITLCEESL</sequence>